<dbReference type="OrthoDB" id="6462103at2"/>
<dbReference type="GO" id="GO:0003700">
    <property type="term" value="F:DNA-binding transcription factor activity"/>
    <property type="evidence" value="ECO:0007669"/>
    <property type="project" value="InterPro"/>
</dbReference>
<dbReference type="GO" id="GO:0003677">
    <property type="term" value="F:DNA binding"/>
    <property type="evidence" value="ECO:0007669"/>
    <property type="project" value="UniProtKB-KW"/>
</dbReference>
<name>A0A1M5WRX4_9CLOT</name>
<dbReference type="Gene3D" id="1.10.10.10">
    <property type="entry name" value="Winged helix-like DNA-binding domain superfamily/Winged helix DNA-binding domain"/>
    <property type="match status" value="1"/>
</dbReference>
<reference evidence="5 6" key="1">
    <citation type="submission" date="2016-11" db="EMBL/GenBank/DDBJ databases">
        <authorList>
            <person name="Jaros S."/>
            <person name="Januszkiewicz K."/>
            <person name="Wedrychowicz H."/>
        </authorList>
    </citation>
    <scope>NUCLEOTIDE SEQUENCE [LARGE SCALE GENOMIC DNA]</scope>
    <source>
        <strain evidence="5 6">DSM 8605</strain>
    </source>
</reference>
<protein>
    <submittedName>
        <fullName evidence="5">DNA-binding transcriptional regulator, MarR family</fullName>
    </submittedName>
</protein>
<dbReference type="InterPro" id="IPR036390">
    <property type="entry name" value="WH_DNA-bd_sf"/>
</dbReference>
<keyword evidence="3" id="KW-0804">Transcription</keyword>
<dbReference type="PANTHER" id="PTHR42756:SF1">
    <property type="entry name" value="TRANSCRIPTIONAL REPRESSOR OF EMRAB OPERON"/>
    <property type="match status" value="1"/>
</dbReference>
<evidence type="ECO:0000256" key="1">
    <source>
        <dbReference type="ARBA" id="ARBA00023015"/>
    </source>
</evidence>
<evidence type="ECO:0000313" key="6">
    <source>
        <dbReference type="Proteomes" id="UP000184447"/>
    </source>
</evidence>
<feature type="domain" description="HTH marR-type" evidence="4">
    <location>
        <begin position="1"/>
        <end position="135"/>
    </location>
</feature>
<organism evidence="5 6">
    <name type="scientific">Clostridium grantii DSM 8605</name>
    <dbReference type="NCBI Taxonomy" id="1121316"/>
    <lineage>
        <taxon>Bacteria</taxon>
        <taxon>Bacillati</taxon>
        <taxon>Bacillota</taxon>
        <taxon>Clostridia</taxon>
        <taxon>Eubacteriales</taxon>
        <taxon>Clostridiaceae</taxon>
        <taxon>Clostridium</taxon>
    </lineage>
</organism>
<proteinExistence type="predicted"/>
<dbReference type="Proteomes" id="UP000184447">
    <property type="component" value="Unassembled WGS sequence"/>
</dbReference>
<dbReference type="AlphaFoldDB" id="A0A1M5WRX4"/>
<keyword evidence="2 5" id="KW-0238">DNA-binding</keyword>
<dbReference type="SUPFAM" id="SSF46785">
    <property type="entry name" value="Winged helix' DNA-binding domain"/>
    <property type="match status" value="1"/>
</dbReference>
<dbReference type="EMBL" id="FQXM01000019">
    <property type="protein sequence ID" value="SHH89864.1"/>
    <property type="molecule type" value="Genomic_DNA"/>
</dbReference>
<dbReference type="InterPro" id="IPR000835">
    <property type="entry name" value="HTH_MarR-typ"/>
</dbReference>
<evidence type="ECO:0000259" key="4">
    <source>
        <dbReference type="PROSITE" id="PS50995"/>
    </source>
</evidence>
<dbReference type="Pfam" id="PF01047">
    <property type="entry name" value="MarR"/>
    <property type="match status" value="1"/>
</dbReference>
<dbReference type="SMART" id="SM00347">
    <property type="entry name" value="HTH_MARR"/>
    <property type="match status" value="1"/>
</dbReference>
<evidence type="ECO:0000313" key="5">
    <source>
        <dbReference type="EMBL" id="SHH89864.1"/>
    </source>
</evidence>
<gene>
    <name evidence="5" type="ORF">SAMN02745207_03063</name>
</gene>
<keyword evidence="6" id="KW-1185">Reference proteome</keyword>
<dbReference type="InterPro" id="IPR036388">
    <property type="entry name" value="WH-like_DNA-bd_sf"/>
</dbReference>
<sequence length="146" mass="16947">MKAIEFGSLIRGITANVNYFIGLNIEQYGIKQGQYEYFLLIFNIPGINQLEIGRIKKVGKASVTKALKKLEEDNFIRREVDQQDKRNFQCYVTEKGEKIIDELMLVKKNVEEDLFHGFSEEDKTCLYNYLTLLHNNSEKLANSSDK</sequence>
<dbReference type="PROSITE" id="PS50995">
    <property type="entry name" value="HTH_MARR_2"/>
    <property type="match status" value="1"/>
</dbReference>
<keyword evidence="1" id="KW-0805">Transcription regulation</keyword>
<accession>A0A1M5WRX4</accession>
<dbReference type="PANTHER" id="PTHR42756">
    <property type="entry name" value="TRANSCRIPTIONAL REGULATOR, MARR"/>
    <property type="match status" value="1"/>
</dbReference>
<evidence type="ECO:0000256" key="2">
    <source>
        <dbReference type="ARBA" id="ARBA00023125"/>
    </source>
</evidence>
<dbReference type="STRING" id="1121316.SAMN02745207_03063"/>
<evidence type="ECO:0000256" key="3">
    <source>
        <dbReference type="ARBA" id="ARBA00023163"/>
    </source>
</evidence>
<dbReference type="RefSeq" id="WP_073339357.1">
    <property type="nucleotide sequence ID" value="NZ_FQXM01000019.1"/>
</dbReference>
<dbReference type="PRINTS" id="PR00598">
    <property type="entry name" value="HTHMARR"/>
</dbReference>